<gene>
    <name evidence="1" type="ORF">BDP81DRAFT_185854</name>
</gene>
<sequence length="242" mass="27239">MFVLSFPLFSFLYETGWLGHDAGKLMTGIPISLSLSLSLSLTPFIRFLSSLAVVGRRAERENGHRSTHSHTQLLGVDGAHPAYHRSTSVRRKTVRRRECVRHYPSSVGTACLSSKSFIWFSKSHGRFPRAAKRLRWRRFNDFGLEGKKCFGYVPEVEMVDVVNLTSILLQISSMSRPQPAKISSEKTSSQLAFMPQAQSMQHPSLTKKSSEPSRCKVLDIHAESETHSLFCLLSQPLSVMLE</sequence>
<proteinExistence type="predicted"/>
<organism evidence="1 2">
    <name type="scientific">Colletotrichum phormii</name>
    <dbReference type="NCBI Taxonomy" id="359342"/>
    <lineage>
        <taxon>Eukaryota</taxon>
        <taxon>Fungi</taxon>
        <taxon>Dikarya</taxon>
        <taxon>Ascomycota</taxon>
        <taxon>Pezizomycotina</taxon>
        <taxon>Sordariomycetes</taxon>
        <taxon>Hypocreomycetidae</taxon>
        <taxon>Glomerellales</taxon>
        <taxon>Glomerellaceae</taxon>
        <taxon>Colletotrichum</taxon>
        <taxon>Colletotrichum acutatum species complex</taxon>
    </lineage>
</organism>
<dbReference type="AlphaFoldDB" id="A0AAJ0EI52"/>
<evidence type="ECO:0000313" key="1">
    <source>
        <dbReference type="EMBL" id="KAK1639953.1"/>
    </source>
</evidence>
<dbReference type="EMBL" id="JAHMHQ010000005">
    <property type="protein sequence ID" value="KAK1639953.1"/>
    <property type="molecule type" value="Genomic_DNA"/>
</dbReference>
<comment type="caution">
    <text evidence="1">The sequence shown here is derived from an EMBL/GenBank/DDBJ whole genome shotgun (WGS) entry which is preliminary data.</text>
</comment>
<dbReference type="Proteomes" id="UP001243989">
    <property type="component" value="Unassembled WGS sequence"/>
</dbReference>
<keyword evidence="2" id="KW-1185">Reference proteome</keyword>
<reference evidence="1" key="1">
    <citation type="submission" date="2021-06" db="EMBL/GenBank/DDBJ databases">
        <title>Comparative genomics, transcriptomics and evolutionary studies reveal genomic signatures of adaptation to plant cell wall in hemibiotrophic fungi.</title>
        <authorList>
            <consortium name="DOE Joint Genome Institute"/>
            <person name="Baroncelli R."/>
            <person name="Diaz J.F."/>
            <person name="Benocci T."/>
            <person name="Peng M."/>
            <person name="Battaglia E."/>
            <person name="Haridas S."/>
            <person name="Andreopoulos W."/>
            <person name="Labutti K."/>
            <person name="Pangilinan J."/>
            <person name="Floch G.L."/>
            <person name="Makela M.R."/>
            <person name="Henrissat B."/>
            <person name="Grigoriev I.V."/>
            <person name="Crouch J.A."/>
            <person name="De Vries R.P."/>
            <person name="Sukno S.A."/>
            <person name="Thon M.R."/>
        </authorList>
    </citation>
    <scope>NUCLEOTIDE SEQUENCE</scope>
    <source>
        <strain evidence="1">CBS 102054</strain>
    </source>
</reference>
<dbReference type="RefSeq" id="XP_060448560.1">
    <property type="nucleotide sequence ID" value="XM_060582350.1"/>
</dbReference>
<evidence type="ECO:0000313" key="2">
    <source>
        <dbReference type="Proteomes" id="UP001243989"/>
    </source>
</evidence>
<dbReference type="GeneID" id="85467212"/>
<protein>
    <submittedName>
        <fullName evidence="1">Uncharacterized protein</fullName>
    </submittedName>
</protein>
<name>A0AAJ0EI52_9PEZI</name>
<accession>A0AAJ0EI52</accession>